<keyword evidence="3" id="KW-0505">Motor protein</keyword>
<keyword evidence="4" id="KW-0175">Coiled coil</keyword>
<dbReference type="FunFam" id="3.40.850.10:FF:000082">
    <property type="entry name" value="OSM3-like kinesin"/>
    <property type="match status" value="1"/>
</dbReference>
<feature type="region of interest" description="Disordered" evidence="5">
    <location>
        <begin position="1401"/>
        <end position="1428"/>
    </location>
</feature>
<feature type="compositionally biased region" description="Low complexity" evidence="5">
    <location>
        <begin position="430"/>
        <end position="449"/>
    </location>
</feature>
<dbReference type="Pfam" id="PF00225">
    <property type="entry name" value="Kinesin"/>
    <property type="match status" value="1"/>
</dbReference>
<dbReference type="InterPro" id="IPR001752">
    <property type="entry name" value="Kinesin_motor_dom"/>
</dbReference>
<feature type="compositionally biased region" description="Polar residues" evidence="5">
    <location>
        <begin position="1403"/>
        <end position="1412"/>
    </location>
</feature>
<keyword evidence="8" id="KW-1185">Reference proteome</keyword>
<feature type="region of interest" description="Disordered" evidence="5">
    <location>
        <begin position="985"/>
        <end position="1039"/>
    </location>
</feature>
<comment type="similarity">
    <text evidence="3">Belongs to the TRAFAC class myosin-kinesin ATPase superfamily. Kinesin family.</text>
</comment>
<organism evidence="7 8">
    <name type="scientific">Prymnesium parvum</name>
    <name type="common">Toxic golden alga</name>
    <dbReference type="NCBI Taxonomy" id="97485"/>
    <lineage>
        <taxon>Eukaryota</taxon>
        <taxon>Haptista</taxon>
        <taxon>Haptophyta</taxon>
        <taxon>Prymnesiophyceae</taxon>
        <taxon>Prymnesiales</taxon>
        <taxon>Prymnesiaceae</taxon>
        <taxon>Prymnesium</taxon>
    </lineage>
</organism>
<dbReference type="GO" id="GO:0005875">
    <property type="term" value="C:microtubule associated complex"/>
    <property type="evidence" value="ECO:0007669"/>
    <property type="project" value="TreeGrafter"/>
</dbReference>
<feature type="coiled-coil region" evidence="4">
    <location>
        <begin position="1047"/>
        <end position="1084"/>
    </location>
</feature>
<dbReference type="InterPro" id="IPR019821">
    <property type="entry name" value="Kinesin_motor_CS"/>
</dbReference>
<dbReference type="Pfam" id="PF25764">
    <property type="entry name" value="KIF21A_4th"/>
    <property type="match status" value="1"/>
</dbReference>
<evidence type="ECO:0000313" key="8">
    <source>
        <dbReference type="Proteomes" id="UP001515480"/>
    </source>
</evidence>
<feature type="region of interest" description="Disordered" evidence="5">
    <location>
        <begin position="847"/>
        <end position="867"/>
    </location>
</feature>
<dbReference type="GO" id="GO:0005524">
    <property type="term" value="F:ATP binding"/>
    <property type="evidence" value="ECO:0007669"/>
    <property type="project" value="UniProtKB-UniRule"/>
</dbReference>
<feature type="binding site" evidence="3">
    <location>
        <begin position="102"/>
        <end position="109"/>
    </location>
    <ligand>
        <name>ATP</name>
        <dbReference type="ChEBI" id="CHEBI:30616"/>
    </ligand>
</feature>
<feature type="coiled-coil region" evidence="4">
    <location>
        <begin position="1127"/>
        <end position="1177"/>
    </location>
</feature>
<sequence length="1428" mass="157427">MTVPHADEPDSAPGAVEGSSSTAVRVAVRVRPLVPKEKLEECRVCVRTYAKERQVVVGKDRGFSFDFVFGEHTPQEQLFNEACMPLVQRCFQGYNATVFAYGQTGSGKTFTMGNTASAQPADLGVVPRVVEQVFEELNRGQQAGGEFNVRVSYLEIYNEEVKDLLHPRTPSKAISIREDRAGDIFVLGVREVAVGSCEEMLHCLETGAANRTTGATLMNEMSSRSHSLFTIMMERRSHAGAELVSSKFHLVDLAGSERNKKTGTSGHRFKESITINQGLLALGNVISALGGESRRASSHVPYRESKLTRLLQDSLGGNSHTLMIACVGPADSNLDETLNTLRYANRARNIRNTPIINRETSTVVDLRQEIESLQWQLQQRTTPAPQPDPLPTADEDGPPLSRRVLEVLRAELPARQMQRLVGALMEIDPAASTPVTPDTSPTVTPSSSPMRVASNEPRAPPMTPSRQEATGQSTGRRQGQTALHRLRHTLQQWGRSEAQRAQLLRQLPQQPVGSADGGDEGVLSVQAALRRSAERGQLLHALGVQQFDELVAELEQLEHHRAARAVEETVAAGDVGARPSTAPAQGHQAVGQDARAEQAALRAMLAVREKELADVRGELAEARADLLRDEQIFTDKLRELKRLGKAHVSLQREHAVLQEQWGEEKALVAQLRARVGPPMPPLTPPPPRTSGAPSEPSTGGRSESVATSSPPSAADPTESSVRLTCSPSCAYSEKLEALDEVILEEEGVAAAAGGEVEGERVAIAQELRTQWDEAEAQTHALEQDFEAQQQRVEASMRDLTLNIRLKEELIRDLSRSEEESRAAAATYQQKLAQMSSEIASLQEQLGKTRHEMETAERQVGRSEEEKRRLRASYERRLREIDAHLTEVRRRQKEQERAYSSREQAEKKIADLRAEVGKMRSQQGSLEATLKESQQQYERLRAEREREVAALRKQYEESVRTVRALEHANARQEVLLQRKAEQVSLTQHKLRQAQGDRPSSERAAERAAARAARRGSGGRSGEAADAARPRTAPVASGDAEERLAAASVAAIERQEEELLRRREAARALERELERREAIVREKEALLQSRQAVELGASQGLRSSIRSLSRRLREIDGALGEEDGSSGRGRALVEQRRAVQEELAQLEARGDEGGATVLDEEAQRELEVLDERLDGLSAQLDFKDGAISELTRAAEALGSAPAAESVLEQLSHMSLPVAQRVLRTSVARLLRLREEAREREHELAALRVAVHERVEEASALRRALANVAREHGRQLEEQQRAAQAQLQQAVAAAAAERREAGTPPSAHAASSRESPGSPQATGARGESSPYEALEQLGRDNFYYKVSNRELKRRLREAELGLEGDRKQLQAALQQASEEHRLNAELKAEIKNLKLYIEQHPGATPTRISKSTLSQMREIMPSSVRSSQPIS</sequence>
<dbReference type="EMBL" id="JBGBPQ010000016">
    <property type="protein sequence ID" value="KAL1508618.1"/>
    <property type="molecule type" value="Genomic_DNA"/>
</dbReference>
<dbReference type="GO" id="GO:0051231">
    <property type="term" value="P:spindle elongation"/>
    <property type="evidence" value="ECO:0007669"/>
    <property type="project" value="TreeGrafter"/>
</dbReference>
<dbReference type="SMART" id="SM00129">
    <property type="entry name" value="KISc"/>
    <property type="match status" value="1"/>
</dbReference>
<evidence type="ECO:0000256" key="3">
    <source>
        <dbReference type="PROSITE-ProRule" id="PRU00283"/>
    </source>
</evidence>
<evidence type="ECO:0000313" key="7">
    <source>
        <dbReference type="EMBL" id="KAL1508618.1"/>
    </source>
</evidence>
<dbReference type="Gene3D" id="3.40.850.10">
    <property type="entry name" value="Kinesin motor domain"/>
    <property type="match status" value="1"/>
</dbReference>
<feature type="coiled-coil region" evidence="4">
    <location>
        <begin position="1345"/>
        <end position="1386"/>
    </location>
</feature>
<dbReference type="CDD" id="cd01372">
    <property type="entry name" value="KISc_KIF4"/>
    <property type="match status" value="1"/>
</dbReference>
<keyword evidence="1 3" id="KW-0547">Nucleotide-binding</keyword>
<keyword evidence="2 3" id="KW-0067">ATP-binding</keyword>
<dbReference type="PRINTS" id="PR00380">
    <property type="entry name" value="KINESINHEAVY"/>
</dbReference>
<dbReference type="GO" id="GO:0003777">
    <property type="term" value="F:microtubule motor activity"/>
    <property type="evidence" value="ECO:0007669"/>
    <property type="project" value="InterPro"/>
</dbReference>
<feature type="region of interest" description="Disordered" evidence="5">
    <location>
        <begin position="1286"/>
        <end position="1326"/>
    </location>
</feature>
<comment type="caution">
    <text evidence="7">The sequence shown here is derived from an EMBL/GenBank/DDBJ whole genome shotgun (WGS) entry which is preliminary data.</text>
</comment>
<accession>A0AB34IZ50</accession>
<feature type="region of interest" description="Disordered" evidence="5">
    <location>
        <begin position="675"/>
        <end position="723"/>
    </location>
</feature>
<dbReference type="Proteomes" id="UP001515480">
    <property type="component" value="Unassembled WGS sequence"/>
</dbReference>
<feature type="compositionally biased region" description="Polar residues" evidence="5">
    <location>
        <begin position="464"/>
        <end position="481"/>
    </location>
</feature>
<proteinExistence type="inferred from homology"/>
<dbReference type="PANTHER" id="PTHR47969">
    <property type="entry name" value="CHROMOSOME-ASSOCIATED KINESIN KIF4A-RELATED"/>
    <property type="match status" value="1"/>
</dbReference>
<feature type="region of interest" description="Disordered" evidence="5">
    <location>
        <begin position="378"/>
        <end position="399"/>
    </location>
</feature>
<dbReference type="GO" id="GO:0007052">
    <property type="term" value="P:mitotic spindle organization"/>
    <property type="evidence" value="ECO:0007669"/>
    <property type="project" value="TreeGrafter"/>
</dbReference>
<dbReference type="SUPFAM" id="SSF52540">
    <property type="entry name" value="P-loop containing nucleoside triphosphate hydrolases"/>
    <property type="match status" value="1"/>
</dbReference>
<dbReference type="PROSITE" id="PS00411">
    <property type="entry name" value="KINESIN_MOTOR_1"/>
    <property type="match status" value="1"/>
</dbReference>
<feature type="domain" description="Kinesin motor" evidence="6">
    <location>
        <begin position="23"/>
        <end position="350"/>
    </location>
</feature>
<feature type="region of interest" description="Disordered" evidence="5">
    <location>
        <begin position="430"/>
        <end position="481"/>
    </location>
</feature>
<protein>
    <recommendedName>
        <fullName evidence="6">Kinesin motor domain-containing protein</fullName>
    </recommendedName>
</protein>
<feature type="compositionally biased region" description="Polar residues" evidence="5">
    <location>
        <begin position="697"/>
        <end position="723"/>
    </location>
</feature>
<evidence type="ECO:0000256" key="1">
    <source>
        <dbReference type="ARBA" id="ARBA00022741"/>
    </source>
</evidence>
<dbReference type="GO" id="GO:0008017">
    <property type="term" value="F:microtubule binding"/>
    <property type="evidence" value="ECO:0007669"/>
    <property type="project" value="InterPro"/>
</dbReference>
<evidence type="ECO:0000256" key="5">
    <source>
        <dbReference type="SAM" id="MobiDB-lite"/>
    </source>
</evidence>
<feature type="compositionally biased region" description="Pro residues" evidence="5">
    <location>
        <begin position="677"/>
        <end position="688"/>
    </location>
</feature>
<dbReference type="InterPro" id="IPR036961">
    <property type="entry name" value="Kinesin_motor_dom_sf"/>
</dbReference>
<evidence type="ECO:0000259" key="6">
    <source>
        <dbReference type="PROSITE" id="PS50067"/>
    </source>
</evidence>
<dbReference type="GO" id="GO:0007018">
    <property type="term" value="P:microtubule-based movement"/>
    <property type="evidence" value="ECO:0007669"/>
    <property type="project" value="InterPro"/>
</dbReference>
<dbReference type="InterPro" id="IPR027640">
    <property type="entry name" value="Kinesin-like_fam"/>
</dbReference>
<feature type="coiled-coil region" evidence="4">
    <location>
        <begin position="605"/>
        <end position="660"/>
    </location>
</feature>
<dbReference type="InterPro" id="IPR027417">
    <property type="entry name" value="P-loop_NTPase"/>
</dbReference>
<name>A0AB34IZ50_PRYPA</name>
<evidence type="ECO:0000256" key="4">
    <source>
        <dbReference type="SAM" id="Coils"/>
    </source>
</evidence>
<feature type="compositionally biased region" description="Basic and acidic residues" evidence="5">
    <location>
        <begin position="997"/>
        <end position="1007"/>
    </location>
</feature>
<dbReference type="PANTHER" id="PTHR47969:SF29">
    <property type="entry name" value="KINESIN-LIKE PROTEIN"/>
    <property type="match status" value="1"/>
</dbReference>
<feature type="compositionally biased region" description="Polar residues" evidence="5">
    <location>
        <begin position="1309"/>
        <end position="1318"/>
    </location>
</feature>
<gene>
    <name evidence="7" type="ORF">AB1Y20_004715</name>
</gene>
<dbReference type="PROSITE" id="PS50067">
    <property type="entry name" value="KINESIN_MOTOR_2"/>
    <property type="match status" value="1"/>
</dbReference>
<evidence type="ECO:0000256" key="2">
    <source>
        <dbReference type="ARBA" id="ARBA00022840"/>
    </source>
</evidence>
<reference evidence="7 8" key="1">
    <citation type="journal article" date="2024" name="Science">
        <title>Giant polyketide synthase enzymes in the biosynthesis of giant marine polyether toxins.</title>
        <authorList>
            <person name="Fallon T.R."/>
            <person name="Shende V.V."/>
            <person name="Wierzbicki I.H."/>
            <person name="Pendleton A.L."/>
            <person name="Watervoot N.F."/>
            <person name="Auber R.P."/>
            <person name="Gonzalez D.J."/>
            <person name="Wisecaver J.H."/>
            <person name="Moore B.S."/>
        </authorList>
    </citation>
    <scope>NUCLEOTIDE SEQUENCE [LARGE SCALE GENOMIC DNA]</scope>
    <source>
        <strain evidence="7 8">12B1</strain>
    </source>
</reference>